<feature type="domain" description="HTH cro/C1-type" evidence="1">
    <location>
        <begin position="5"/>
        <end position="59"/>
    </location>
</feature>
<dbReference type="SMART" id="SM00530">
    <property type="entry name" value="HTH_XRE"/>
    <property type="match status" value="1"/>
</dbReference>
<gene>
    <name evidence="2" type="ORF">CGZ90_00915</name>
</gene>
<name>A0A235FEM6_9BACL</name>
<evidence type="ECO:0000313" key="2">
    <source>
        <dbReference type="EMBL" id="OYD59781.1"/>
    </source>
</evidence>
<evidence type="ECO:0000313" key="3">
    <source>
        <dbReference type="Proteomes" id="UP000215059"/>
    </source>
</evidence>
<dbReference type="GO" id="GO:0003677">
    <property type="term" value="F:DNA binding"/>
    <property type="evidence" value="ECO:0007669"/>
    <property type="project" value="InterPro"/>
</dbReference>
<organism evidence="2 3">
    <name type="scientific">Fictibacillus aquaticus</name>
    <dbReference type="NCBI Taxonomy" id="2021314"/>
    <lineage>
        <taxon>Bacteria</taxon>
        <taxon>Bacillati</taxon>
        <taxon>Bacillota</taxon>
        <taxon>Bacilli</taxon>
        <taxon>Bacillales</taxon>
        <taxon>Fictibacillaceae</taxon>
        <taxon>Fictibacillus</taxon>
    </lineage>
</organism>
<evidence type="ECO:0000259" key="1">
    <source>
        <dbReference type="PROSITE" id="PS50943"/>
    </source>
</evidence>
<dbReference type="CDD" id="cd00093">
    <property type="entry name" value="HTH_XRE"/>
    <property type="match status" value="1"/>
</dbReference>
<accession>A0A235FEM6</accession>
<dbReference type="Proteomes" id="UP000215059">
    <property type="component" value="Unassembled WGS sequence"/>
</dbReference>
<proteinExistence type="predicted"/>
<dbReference type="PROSITE" id="PS50943">
    <property type="entry name" value="HTH_CROC1"/>
    <property type="match status" value="1"/>
</dbReference>
<dbReference type="EMBL" id="NOII01000001">
    <property type="protein sequence ID" value="OYD59781.1"/>
    <property type="molecule type" value="Genomic_DNA"/>
</dbReference>
<protein>
    <submittedName>
        <fullName evidence="2">Transcriptional regulator</fullName>
    </submittedName>
</protein>
<sequence>MECIMESILKERGIKKGFVARKAGISLTTMTLLSKGKSLPTLPVAFRIAEVLEMRIEEIWIKKN</sequence>
<dbReference type="InterPro" id="IPR001387">
    <property type="entry name" value="Cro/C1-type_HTH"/>
</dbReference>
<dbReference type="SUPFAM" id="SSF47413">
    <property type="entry name" value="lambda repressor-like DNA-binding domains"/>
    <property type="match status" value="1"/>
</dbReference>
<dbReference type="Pfam" id="PF13443">
    <property type="entry name" value="HTH_26"/>
    <property type="match status" value="1"/>
</dbReference>
<reference evidence="2 3" key="1">
    <citation type="submission" date="2017-07" db="EMBL/GenBank/DDBJ databases">
        <title>Fictibacillus sp. nov. GDSW-R2A3 Genome sequencing and assembly.</title>
        <authorList>
            <person name="Mayilraj S."/>
        </authorList>
    </citation>
    <scope>NUCLEOTIDE SEQUENCE [LARGE SCALE GENOMIC DNA]</scope>
    <source>
        <strain evidence="2 3">GDSW-R2A3</strain>
    </source>
</reference>
<comment type="caution">
    <text evidence="2">The sequence shown here is derived from an EMBL/GenBank/DDBJ whole genome shotgun (WGS) entry which is preliminary data.</text>
</comment>
<dbReference type="AlphaFoldDB" id="A0A235FEM6"/>
<keyword evidence="3" id="KW-1185">Reference proteome</keyword>
<dbReference type="OrthoDB" id="2921231at2"/>
<dbReference type="Gene3D" id="1.10.260.40">
    <property type="entry name" value="lambda repressor-like DNA-binding domains"/>
    <property type="match status" value="1"/>
</dbReference>
<dbReference type="InterPro" id="IPR010982">
    <property type="entry name" value="Lambda_DNA-bd_dom_sf"/>
</dbReference>